<evidence type="ECO:0000313" key="2">
    <source>
        <dbReference type="EMBL" id="JAD63007.1"/>
    </source>
</evidence>
<reference evidence="2" key="1">
    <citation type="submission" date="2014-09" db="EMBL/GenBank/DDBJ databases">
        <authorList>
            <person name="Magalhaes I.L.F."/>
            <person name="Oliveira U."/>
            <person name="Santos F.R."/>
            <person name="Vidigal T.H.D.A."/>
            <person name="Brescovit A.D."/>
            <person name="Santos A.J."/>
        </authorList>
    </citation>
    <scope>NUCLEOTIDE SEQUENCE</scope>
    <source>
        <tissue evidence="2">Shoot tissue taken approximately 20 cm above the soil surface</tissue>
    </source>
</reference>
<feature type="region of interest" description="Disordered" evidence="1">
    <location>
        <begin position="1"/>
        <end position="24"/>
    </location>
</feature>
<evidence type="ECO:0000256" key="1">
    <source>
        <dbReference type="SAM" id="MobiDB-lite"/>
    </source>
</evidence>
<proteinExistence type="predicted"/>
<organism evidence="2">
    <name type="scientific">Arundo donax</name>
    <name type="common">Giant reed</name>
    <name type="synonym">Donax arundinaceus</name>
    <dbReference type="NCBI Taxonomy" id="35708"/>
    <lineage>
        <taxon>Eukaryota</taxon>
        <taxon>Viridiplantae</taxon>
        <taxon>Streptophyta</taxon>
        <taxon>Embryophyta</taxon>
        <taxon>Tracheophyta</taxon>
        <taxon>Spermatophyta</taxon>
        <taxon>Magnoliopsida</taxon>
        <taxon>Liliopsida</taxon>
        <taxon>Poales</taxon>
        <taxon>Poaceae</taxon>
        <taxon>PACMAD clade</taxon>
        <taxon>Arundinoideae</taxon>
        <taxon>Arundineae</taxon>
        <taxon>Arundo</taxon>
    </lineage>
</organism>
<name>A0A0A9BUS7_ARUDO</name>
<sequence length="24" mass="2328">MSNIAAGEGAEGKPGCSPVPEKTP</sequence>
<dbReference type="EMBL" id="GBRH01234888">
    <property type="protein sequence ID" value="JAD63007.1"/>
    <property type="molecule type" value="Transcribed_RNA"/>
</dbReference>
<protein>
    <submittedName>
        <fullName evidence="2">Uncharacterized protein</fullName>
    </submittedName>
</protein>
<reference evidence="2" key="2">
    <citation type="journal article" date="2015" name="Data Brief">
        <title>Shoot transcriptome of the giant reed, Arundo donax.</title>
        <authorList>
            <person name="Barrero R.A."/>
            <person name="Guerrero F.D."/>
            <person name="Moolhuijzen P."/>
            <person name="Goolsby J.A."/>
            <person name="Tidwell J."/>
            <person name="Bellgard S.E."/>
            <person name="Bellgard M.I."/>
        </authorList>
    </citation>
    <scope>NUCLEOTIDE SEQUENCE</scope>
    <source>
        <tissue evidence="2">Shoot tissue taken approximately 20 cm above the soil surface</tissue>
    </source>
</reference>
<accession>A0A0A9BUS7</accession>
<dbReference type="AlphaFoldDB" id="A0A0A9BUS7"/>